<evidence type="ECO:0000259" key="6">
    <source>
        <dbReference type="PROSITE" id="PS51755"/>
    </source>
</evidence>
<dbReference type="SMART" id="SM00382">
    <property type="entry name" value="AAA"/>
    <property type="match status" value="1"/>
</dbReference>
<organism evidence="7 8">
    <name type="scientific">Phytohabitans rumicis</name>
    <dbReference type="NCBI Taxonomy" id="1076125"/>
    <lineage>
        <taxon>Bacteria</taxon>
        <taxon>Bacillati</taxon>
        <taxon>Actinomycetota</taxon>
        <taxon>Actinomycetes</taxon>
        <taxon>Micromonosporales</taxon>
        <taxon>Micromonosporaceae</taxon>
    </lineage>
</organism>
<dbReference type="Gene3D" id="3.40.50.300">
    <property type="entry name" value="P-loop containing nucleotide triphosphate hydrolases"/>
    <property type="match status" value="1"/>
</dbReference>
<dbReference type="InterPro" id="IPR019734">
    <property type="entry name" value="TPR_rpt"/>
</dbReference>
<evidence type="ECO:0000313" key="8">
    <source>
        <dbReference type="Proteomes" id="UP000482960"/>
    </source>
</evidence>
<keyword evidence="8" id="KW-1185">Reference proteome</keyword>
<dbReference type="SUPFAM" id="SSF52540">
    <property type="entry name" value="P-loop containing nucleoside triphosphate hydrolases"/>
    <property type="match status" value="1"/>
</dbReference>
<dbReference type="AlphaFoldDB" id="A0A6V8KW89"/>
<dbReference type="Gene3D" id="1.25.40.10">
    <property type="entry name" value="Tetratricopeptide repeat domain"/>
    <property type="match status" value="3"/>
</dbReference>
<dbReference type="Pfam" id="PF13191">
    <property type="entry name" value="AAA_16"/>
    <property type="match status" value="1"/>
</dbReference>
<dbReference type="RefSeq" id="WP_173073265.1">
    <property type="nucleotide sequence ID" value="NZ_BAABJB010000044.1"/>
</dbReference>
<reference evidence="7 8" key="1">
    <citation type="submission" date="2020-03" db="EMBL/GenBank/DDBJ databases">
        <title>Whole genome shotgun sequence of Phytohabitans rumicis NBRC 108638.</title>
        <authorList>
            <person name="Komaki H."/>
            <person name="Tamura T."/>
        </authorList>
    </citation>
    <scope>NUCLEOTIDE SEQUENCE [LARGE SCALE GENOMIC DNA]</scope>
    <source>
        <strain evidence="7 8">NBRC 108638</strain>
    </source>
</reference>
<dbReference type="SUPFAM" id="SSF46894">
    <property type="entry name" value="C-terminal effector domain of the bipartite response regulators"/>
    <property type="match status" value="1"/>
</dbReference>
<evidence type="ECO:0000256" key="3">
    <source>
        <dbReference type="ARBA" id="ARBA00023125"/>
    </source>
</evidence>
<name>A0A6V8KW89_9ACTN</name>
<dbReference type="PROSITE" id="PS51755">
    <property type="entry name" value="OMPR_PHOB"/>
    <property type="match status" value="1"/>
</dbReference>
<dbReference type="Pfam" id="PF00486">
    <property type="entry name" value="Trans_reg_C"/>
    <property type="match status" value="1"/>
</dbReference>
<dbReference type="InterPro" id="IPR041664">
    <property type="entry name" value="AAA_16"/>
</dbReference>
<reference evidence="7 8" key="2">
    <citation type="submission" date="2020-03" db="EMBL/GenBank/DDBJ databases">
        <authorList>
            <person name="Ichikawa N."/>
            <person name="Kimura A."/>
            <person name="Kitahashi Y."/>
            <person name="Uohara A."/>
        </authorList>
    </citation>
    <scope>NUCLEOTIDE SEQUENCE [LARGE SCALE GENOMIC DNA]</scope>
    <source>
        <strain evidence="7 8">NBRC 108638</strain>
    </source>
</reference>
<keyword evidence="2" id="KW-0805">Transcription regulation</keyword>
<comment type="caution">
    <text evidence="7">The sequence shown here is derived from an EMBL/GenBank/DDBJ whole genome shotgun (WGS) entry which is preliminary data.</text>
</comment>
<dbReference type="InterPro" id="IPR003593">
    <property type="entry name" value="AAA+_ATPase"/>
</dbReference>
<evidence type="ECO:0000256" key="1">
    <source>
        <dbReference type="ARBA" id="ARBA00005820"/>
    </source>
</evidence>
<dbReference type="InterPro" id="IPR016032">
    <property type="entry name" value="Sig_transdc_resp-reg_C-effctor"/>
</dbReference>
<dbReference type="PANTHER" id="PTHR35807">
    <property type="entry name" value="TRANSCRIPTIONAL REGULATOR REDD-RELATED"/>
    <property type="match status" value="1"/>
</dbReference>
<dbReference type="SUPFAM" id="SSF48452">
    <property type="entry name" value="TPR-like"/>
    <property type="match status" value="3"/>
</dbReference>
<dbReference type="InterPro" id="IPR036388">
    <property type="entry name" value="WH-like_DNA-bd_sf"/>
</dbReference>
<dbReference type="GO" id="GO:0000160">
    <property type="term" value="P:phosphorelay signal transduction system"/>
    <property type="evidence" value="ECO:0007669"/>
    <property type="project" value="InterPro"/>
</dbReference>
<keyword evidence="4" id="KW-0804">Transcription</keyword>
<evidence type="ECO:0000313" key="7">
    <source>
        <dbReference type="EMBL" id="GFJ86661.1"/>
    </source>
</evidence>
<dbReference type="EMBL" id="BLPG01000001">
    <property type="protein sequence ID" value="GFJ86661.1"/>
    <property type="molecule type" value="Genomic_DNA"/>
</dbReference>
<protein>
    <submittedName>
        <fullName evidence="7">SARP family transcriptional regulator</fullName>
    </submittedName>
</protein>
<dbReference type="InterPro" id="IPR001867">
    <property type="entry name" value="OmpR/PhoB-type_DNA-bd"/>
</dbReference>
<sequence length="988" mass="106153">MEFRLLGAPEVWVDGQRLELNATKPMALLAAGLLRANRIVSMPSLVDAIWGDAPPATAAALVQSYVSHLRRSLHTGGRRVIVTRHPGYLFDVGPEAVDVARFEALAADGRAAAAGGRYGPAAETLRSALAMWRGPALDGLNSGVLRQAAHGLEELRLTVVEERVAAELRLGRLAELAAELATLVTAYPLRETLRAQQMLVLYRLGRQADALEAYRRARQLLREELGVEPGTELRRLHQAILREDPDLAAPGGEVVAAEPPAARGAPDRTPRQLPTQPGELVARDREEAALSTALRAAATGDRPVCCAITGKAGSGKTALANAVAHAVSDAFPDGQLYAAFGGTGSGAGAGMAEAREVLGAFLRALGEPAAQLPESIEERAALFRSRTAGRRVLVVLDNAGSEAQIRPLLPAHAGSAVLLTSRTALLGLEARCHLALDVLPPDDARRLLSRLVGDDRVAAEPDAAEEIVRLCGGLPLAIRTVGARLALRRRWPLSVLAGRLRDEHRRLDELVAGDLEVRASLQLSYGSMADPVRLAFRRLGVVGPAQFSPWLLAPLLDVGADKAEYVADLLTDALVVDATGVAVDGQPRYAIHELTRLFARERADAEEPAREQRRAVERLGALLLDIIGELRDDTQAWLDQESSVLVQTVTRASQLGLHRLACELSTALFSSFRLRNSFDAWWRTHEAALDAARAAGDRLSEAILLRGLGHLRYEQDRLVDAAGYYGHALALLRAEGDQRGQAGCLIGMAVAYRELGRFGPARRLIADAAELYTGLDDGLGLAKCAYGTGYIDREVGDYAGSLAALDRALAGYRAAGNRRGEGLTLRGIGLTHRAAGALAEAERLSVEAVDVLAGIGNELLLAYGRQSLAKVHIRQGRGDLAERPLREALAVCTALGDRFGEALVHRTIGELYLAGGDLDRAAGHLRAARQRWAASGLDLFRARAERDLAEVHRRRGDHATARELRVRALETFERCGTRERAELAVQPH</sequence>
<dbReference type="PANTHER" id="PTHR35807:SF1">
    <property type="entry name" value="TRANSCRIPTIONAL REGULATOR REDD"/>
    <property type="match status" value="1"/>
</dbReference>
<dbReference type="SMART" id="SM00028">
    <property type="entry name" value="TPR"/>
    <property type="match status" value="7"/>
</dbReference>
<evidence type="ECO:0000256" key="2">
    <source>
        <dbReference type="ARBA" id="ARBA00023015"/>
    </source>
</evidence>
<dbReference type="InterPro" id="IPR051677">
    <property type="entry name" value="AfsR-DnrI-RedD_regulator"/>
</dbReference>
<dbReference type="InterPro" id="IPR011990">
    <property type="entry name" value="TPR-like_helical_dom_sf"/>
</dbReference>
<dbReference type="Gene3D" id="1.10.10.10">
    <property type="entry name" value="Winged helix-like DNA-binding domain superfamily/Winged helix DNA-binding domain"/>
    <property type="match status" value="1"/>
</dbReference>
<dbReference type="SMART" id="SM00862">
    <property type="entry name" value="Trans_reg_C"/>
    <property type="match status" value="1"/>
</dbReference>
<dbReference type="GO" id="GO:0043531">
    <property type="term" value="F:ADP binding"/>
    <property type="evidence" value="ECO:0007669"/>
    <property type="project" value="InterPro"/>
</dbReference>
<proteinExistence type="inferred from homology"/>
<comment type="similarity">
    <text evidence="1">Belongs to the AfsR/DnrI/RedD regulatory family.</text>
</comment>
<dbReference type="SMART" id="SM01043">
    <property type="entry name" value="BTAD"/>
    <property type="match status" value="1"/>
</dbReference>
<evidence type="ECO:0000256" key="5">
    <source>
        <dbReference type="PROSITE-ProRule" id="PRU01091"/>
    </source>
</evidence>
<dbReference type="InterPro" id="IPR005158">
    <property type="entry name" value="BTAD"/>
</dbReference>
<dbReference type="CDD" id="cd15831">
    <property type="entry name" value="BTAD"/>
    <property type="match status" value="1"/>
</dbReference>
<keyword evidence="3 5" id="KW-0238">DNA-binding</keyword>
<dbReference type="InterPro" id="IPR042197">
    <property type="entry name" value="Apaf_helical"/>
</dbReference>
<evidence type="ECO:0000256" key="4">
    <source>
        <dbReference type="ARBA" id="ARBA00023163"/>
    </source>
</evidence>
<gene>
    <name evidence="7" type="ORF">Prum_003030</name>
</gene>
<dbReference type="Gene3D" id="1.10.8.430">
    <property type="entry name" value="Helical domain of apoptotic protease-activating factors"/>
    <property type="match status" value="1"/>
</dbReference>
<dbReference type="InterPro" id="IPR027417">
    <property type="entry name" value="P-loop_NTPase"/>
</dbReference>
<dbReference type="Pfam" id="PF03704">
    <property type="entry name" value="BTAD"/>
    <property type="match status" value="1"/>
</dbReference>
<feature type="domain" description="OmpR/PhoB-type" evidence="6">
    <location>
        <begin position="1"/>
        <end position="92"/>
    </location>
</feature>
<dbReference type="Proteomes" id="UP000482960">
    <property type="component" value="Unassembled WGS sequence"/>
</dbReference>
<feature type="DNA-binding region" description="OmpR/PhoB-type" evidence="5">
    <location>
        <begin position="1"/>
        <end position="92"/>
    </location>
</feature>
<dbReference type="GO" id="GO:0006355">
    <property type="term" value="P:regulation of DNA-templated transcription"/>
    <property type="evidence" value="ECO:0007669"/>
    <property type="project" value="InterPro"/>
</dbReference>
<dbReference type="GO" id="GO:0003677">
    <property type="term" value="F:DNA binding"/>
    <property type="evidence" value="ECO:0007669"/>
    <property type="project" value="UniProtKB-UniRule"/>
</dbReference>
<dbReference type="PRINTS" id="PR00364">
    <property type="entry name" value="DISEASERSIST"/>
</dbReference>
<accession>A0A6V8KW89</accession>